<reference evidence="2" key="2">
    <citation type="submission" date="2023-01" db="EMBL/GenBank/DDBJ databases">
        <authorList>
            <person name="Sun Q."/>
            <person name="Evtushenko L."/>
        </authorList>
    </citation>
    <scope>NUCLEOTIDE SEQUENCE</scope>
    <source>
        <strain evidence="2">VKM Ac-1246</strain>
    </source>
</reference>
<feature type="transmembrane region" description="Helical" evidence="1">
    <location>
        <begin position="141"/>
        <end position="167"/>
    </location>
</feature>
<keyword evidence="3" id="KW-1185">Reference proteome</keyword>
<comment type="caution">
    <text evidence="2">The sequence shown here is derived from an EMBL/GenBank/DDBJ whole genome shotgun (WGS) entry which is preliminary data.</text>
</comment>
<proteinExistence type="predicted"/>
<keyword evidence="1" id="KW-0472">Membrane</keyword>
<protein>
    <recommendedName>
        <fullName evidence="4">Tryptophan-rich sensory protein</fullName>
    </recommendedName>
</protein>
<feature type="transmembrane region" description="Helical" evidence="1">
    <location>
        <begin position="49"/>
        <end position="67"/>
    </location>
</feature>
<dbReference type="EMBL" id="BSEL01000005">
    <property type="protein sequence ID" value="GLJ68441.1"/>
    <property type="molecule type" value="Genomic_DNA"/>
</dbReference>
<reference evidence="2" key="1">
    <citation type="journal article" date="2014" name="Int. J. Syst. Evol. Microbiol.">
        <title>Complete genome of a new Firmicutes species belonging to the dominant human colonic microbiota ('Ruminococcus bicirculans') reveals two chromosomes and a selective capacity to utilize plant glucans.</title>
        <authorList>
            <consortium name="NISC Comparative Sequencing Program"/>
            <person name="Wegmann U."/>
            <person name="Louis P."/>
            <person name="Goesmann A."/>
            <person name="Henrissat B."/>
            <person name="Duncan S.H."/>
            <person name="Flint H.J."/>
        </authorList>
    </citation>
    <scope>NUCLEOTIDE SEQUENCE</scope>
    <source>
        <strain evidence="2">VKM Ac-1246</strain>
    </source>
</reference>
<dbReference type="Proteomes" id="UP001142292">
    <property type="component" value="Unassembled WGS sequence"/>
</dbReference>
<feature type="transmembrane region" description="Helical" evidence="1">
    <location>
        <begin position="110"/>
        <end position="129"/>
    </location>
</feature>
<evidence type="ECO:0000256" key="1">
    <source>
        <dbReference type="SAM" id="Phobius"/>
    </source>
</evidence>
<feature type="transmembrane region" description="Helical" evidence="1">
    <location>
        <begin position="173"/>
        <end position="195"/>
    </location>
</feature>
<accession>A0ABQ5SX81</accession>
<dbReference type="InterPro" id="IPR038330">
    <property type="entry name" value="TspO/MBR-related_sf"/>
</dbReference>
<evidence type="ECO:0000313" key="3">
    <source>
        <dbReference type="Proteomes" id="UP001142292"/>
    </source>
</evidence>
<dbReference type="PANTHER" id="PTHR33802">
    <property type="entry name" value="SI:CH211-161H7.5-RELATED"/>
    <property type="match status" value="1"/>
</dbReference>
<organism evidence="2 3">
    <name type="scientific">Nocardioides luteus</name>
    <dbReference type="NCBI Taxonomy" id="1844"/>
    <lineage>
        <taxon>Bacteria</taxon>
        <taxon>Bacillati</taxon>
        <taxon>Actinomycetota</taxon>
        <taxon>Actinomycetes</taxon>
        <taxon>Propionibacteriales</taxon>
        <taxon>Nocardioidaceae</taxon>
        <taxon>Nocardioides</taxon>
    </lineage>
</organism>
<dbReference type="RefSeq" id="WP_189118729.1">
    <property type="nucleotide sequence ID" value="NZ_BMRK01000008.1"/>
</dbReference>
<feature type="transmembrane region" description="Helical" evidence="1">
    <location>
        <begin position="88"/>
        <end position="104"/>
    </location>
</feature>
<feature type="transmembrane region" description="Helical" evidence="1">
    <location>
        <begin position="225"/>
        <end position="246"/>
    </location>
</feature>
<gene>
    <name evidence="2" type="ORF">GCM10017579_24770</name>
</gene>
<evidence type="ECO:0000313" key="2">
    <source>
        <dbReference type="EMBL" id="GLJ68441.1"/>
    </source>
</evidence>
<dbReference type="PANTHER" id="PTHR33802:SF1">
    <property type="entry name" value="XK-RELATED PROTEIN"/>
    <property type="match status" value="1"/>
</dbReference>
<keyword evidence="1" id="KW-0812">Transmembrane</keyword>
<dbReference type="Gene3D" id="1.20.1260.100">
    <property type="entry name" value="TspO/MBR protein"/>
    <property type="match status" value="1"/>
</dbReference>
<sequence length="268" mass="28947">MKRTWQISNILALVFALVANFLTGAQILDLPAIGDISDKYATYLTPAGYAFSIWTPIYVLLVVFAIYQARDIREPRDDNDVPQRLGPLFVIASICNGLWTFVFVNEWVGLSVVILLVLTASLYASLWRLGIGAARPTIKDFLMVGLPLMLYTGWVTAASIVNVATYLESKDVTVSPLAAIVVIVVLTVALLALLLRRNLREVLISCAWALIAIAVRQLQESQSTSVAVVALVCAGILIVAMLFHLVTRGLAYDGSAGRRSGPALGATG</sequence>
<keyword evidence="1" id="KW-1133">Transmembrane helix</keyword>
<evidence type="ECO:0008006" key="4">
    <source>
        <dbReference type="Google" id="ProtNLM"/>
    </source>
</evidence>
<feature type="transmembrane region" description="Helical" evidence="1">
    <location>
        <begin position="202"/>
        <end position="219"/>
    </location>
</feature>
<name>A0ABQ5SX81_9ACTN</name>